<dbReference type="PANTHER" id="PTHR40980">
    <property type="entry name" value="PLUG DOMAIN-CONTAINING PROTEIN"/>
    <property type="match status" value="1"/>
</dbReference>
<evidence type="ECO:0000259" key="8">
    <source>
        <dbReference type="Pfam" id="PF07715"/>
    </source>
</evidence>
<feature type="domain" description="TonB-dependent receptor plug" evidence="8">
    <location>
        <begin position="61"/>
        <end position="174"/>
    </location>
</feature>
<evidence type="ECO:0000256" key="3">
    <source>
        <dbReference type="ARBA" id="ARBA00023237"/>
    </source>
</evidence>
<name>A0ABS1WWK9_9GAMM</name>
<reference evidence="9 10" key="1">
    <citation type="journal article" date="2021" name="Int. J. Syst. Evol. Microbiol.">
        <title>Steroidobacter gossypii sp. nov., isolated from soil of cotton cropping field.</title>
        <authorList>
            <person name="Huang R."/>
            <person name="Yang S."/>
            <person name="Zhen C."/>
            <person name="Liu W."/>
        </authorList>
    </citation>
    <scope>NUCLEOTIDE SEQUENCE [LARGE SCALE GENOMIC DNA]</scope>
    <source>
        <strain evidence="9 10">S1-65</strain>
    </source>
</reference>
<dbReference type="EMBL" id="JAEVLS010000002">
    <property type="protein sequence ID" value="MBM0105370.1"/>
    <property type="molecule type" value="Genomic_DNA"/>
</dbReference>
<accession>A0ABS1WWK9</accession>
<evidence type="ECO:0000259" key="7">
    <source>
        <dbReference type="Pfam" id="PF00593"/>
    </source>
</evidence>
<gene>
    <name evidence="9" type="ORF">JM946_11455</name>
</gene>
<keyword evidence="3" id="KW-0998">Cell outer membrane</keyword>
<dbReference type="Pfam" id="PF00593">
    <property type="entry name" value="TonB_dep_Rec_b-barrel"/>
    <property type="match status" value="1"/>
</dbReference>
<feature type="region of interest" description="Disordered" evidence="5">
    <location>
        <begin position="279"/>
        <end position="298"/>
    </location>
</feature>
<keyword evidence="6" id="KW-0732">Signal</keyword>
<dbReference type="Gene3D" id="2.40.170.20">
    <property type="entry name" value="TonB-dependent receptor, beta-barrel domain"/>
    <property type="match status" value="1"/>
</dbReference>
<dbReference type="InterPro" id="IPR000531">
    <property type="entry name" value="Beta-barrel_TonB"/>
</dbReference>
<evidence type="ECO:0000256" key="1">
    <source>
        <dbReference type="ARBA" id="ARBA00004442"/>
    </source>
</evidence>
<feature type="chain" id="PRO_5046345718" evidence="6">
    <location>
        <begin position="30"/>
        <end position="996"/>
    </location>
</feature>
<comment type="similarity">
    <text evidence="4">Belongs to the TonB-dependent receptor family.</text>
</comment>
<sequence>MSKYSRSMVCVAVSAALGSALIAPLAASAAETQGGETGGGQLEEVVVTGFRGSLNTALAEKRAETAAIDVIAAEDIGKFPDSNLAESMQRIPGVTLSRGDGGEGRNISVRGLGPLFTRVRINGMEAAAQTGSSDIYGAGNNGRSFDFNVFPTEIFSQLAVRKTPSADVEEGSLGATVDLQAPRPFDFAEDRVLTLTGRGVFNTISEDLDPRASMLFSQKFFDNTFGVLASAAFQKRNIREVGYSAVDVLSANTNANNIGTSQNPIWLPFCTPIGWTETAPSPTPGTRGASEENCSSGYVTNPRSSDLAAYQTVYNLRRDSLPNVPGSGAFLPRLPRYVNSEQDTERTGGTLTLQWMPTENTNIVLDGLLSRFQVERRDNYILGLSFGRNLTNNGQPMVSVRDISFDEHGSVQYAVFDGVDVRSEGLVDQFVSTFEQVNLSFEHAFTDRFKLTGLAGRSNSIWDGPMRLQTFLDAIDTRNFTLDFRGGRETPLIGFGIDVNDPGAFAYQPSPDGNQTVLGGFSTQGKPSRNVTQIATFDLAAEWQANDMFAFTWGGQYRENDFHSRNSNLVPSQVPVQALPDGVTVADISRRITGLDDLFGSGAPASWVAVDPKKWRDVFAFGDMDFCGVECGAAQSEILEKVTSGYFMVSFDSGSDWTIPIRGDIGVRYVQTDQRAVGHIPVNAPAGAPFPTVGQRNQVDRDYSDTLPSLNVVFELTPDLLARFSAAKVMSRPELGNLTPTASITATTRTGTVNNPFLDPIRAKTADLSLEWYFRPGSLLSVAYFYKDIETYIQRITSPVVYTELGLPNALLDGTPASPTDVFNVSRLENTDGGPLKGFELNAQVQLDMLPGFWSNFGVLGNYTRVESEIEYILTSSGGVVTSSTTADLVGLSKNSASGTLFYDDGRFSIRTTGTYRDKYIRGIPASAGSDLQGNSDTFYVDAAASWNFNDHLTLILEAQNLTEERNTLFIDSVREDTLFQTDIGRTYTVGATYKF</sequence>
<organism evidence="9 10">
    <name type="scientific">Steroidobacter gossypii</name>
    <dbReference type="NCBI Taxonomy" id="2805490"/>
    <lineage>
        <taxon>Bacteria</taxon>
        <taxon>Pseudomonadati</taxon>
        <taxon>Pseudomonadota</taxon>
        <taxon>Gammaproteobacteria</taxon>
        <taxon>Steroidobacterales</taxon>
        <taxon>Steroidobacteraceae</taxon>
        <taxon>Steroidobacter</taxon>
    </lineage>
</organism>
<dbReference type="InterPro" id="IPR010104">
    <property type="entry name" value="TonB_rcpt_bac"/>
</dbReference>
<dbReference type="InterPro" id="IPR036942">
    <property type="entry name" value="Beta-barrel_TonB_sf"/>
</dbReference>
<evidence type="ECO:0000313" key="10">
    <source>
        <dbReference type="Proteomes" id="UP000661077"/>
    </source>
</evidence>
<evidence type="ECO:0000256" key="2">
    <source>
        <dbReference type="ARBA" id="ARBA00023136"/>
    </source>
</evidence>
<keyword evidence="10" id="KW-1185">Reference proteome</keyword>
<feature type="domain" description="TonB-dependent receptor-like beta-barrel" evidence="7">
    <location>
        <begin position="477"/>
        <end position="962"/>
    </location>
</feature>
<keyword evidence="4" id="KW-0798">TonB box</keyword>
<comment type="subcellular location">
    <subcellularLocation>
        <location evidence="1 4">Cell outer membrane</location>
    </subcellularLocation>
</comment>
<dbReference type="NCBIfam" id="TIGR01782">
    <property type="entry name" value="TonB-Xanth-Caul"/>
    <property type="match status" value="1"/>
</dbReference>
<dbReference type="InterPro" id="IPR037066">
    <property type="entry name" value="Plug_dom_sf"/>
</dbReference>
<dbReference type="Gene3D" id="2.170.130.10">
    <property type="entry name" value="TonB-dependent receptor, plug domain"/>
    <property type="match status" value="1"/>
</dbReference>
<proteinExistence type="inferred from homology"/>
<keyword evidence="2 4" id="KW-0472">Membrane</keyword>
<evidence type="ECO:0000256" key="5">
    <source>
        <dbReference type="SAM" id="MobiDB-lite"/>
    </source>
</evidence>
<comment type="caution">
    <text evidence="9">The sequence shown here is derived from an EMBL/GenBank/DDBJ whole genome shotgun (WGS) entry which is preliminary data.</text>
</comment>
<evidence type="ECO:0000313" key="9">
    <source>
        <dbReference type="EMBL" id="MBM0105370.1"/>
    </source>
</evidence>
<dbReference type="SUPFAM" id="SSF56935">
    <property type="entry name" value="Porins"/>
    <property type="match status" value="1"/>
</dbReference>
<dbReference type="Pfam" id="PF07715">
    <property type="entry name" value="Plug"/>
    <property type="match status" value="1"/>
</dbReference>
<dbReference type="CDD" id="cd01347">
    <property type="entry name" value="ligand_gated_channel"/>
    <property type="match status" value="1"/>
</dbReference>
<dbReference type="InterPro" id="IPR012910">
    <property type="entry name" value="Plug_dom"/>
</dbReference>
<dbReference type="PANTHER" id="PTHR40980:SF3">
    <property type="entry name" value="TONB-DEPENDENT RECEPTOR-LIKE BETA-BARREL DOMAIN-CONTAINING PROTEIN"/>
    <property type="match status" value="1"/>
</dbReference>
<evidence type="ECO:0000256" key="4">
    <source>
        <dbReference type="RuleBase" id="RU003357"/>
    </source>
</evidence>
<dbReference type="Proteomes" id="UP000661077">
    <property type="component" value="Unassembled WGS sequence"/>
</dbReference>
<evidence type="ECO:0000256" key="6">
    <source>
        <dbReference type="SAM" id="SignalP"/>
    </source>
</evidence>
<feature type="signal peptide" evidence="6">
    <location>
        <begin position="1"/>
        <end position="29"/>
    </location>
</feature>
<dbReference type="RefSeq" id="WP_203167415.1">
    <property type="nucleotide sequence ID" value="NZ_JAEVLS010000002.1"/>
</dbReference>
<protein>
    <submittedName>
        <fullName evidence="9">TonB-dependent receptor</fullName>
    </submittedName>
</protein>
<keyword evidence="9" id="KW-0675">Receptor</keyword>